<keyword evidence="2" id="KW-1185">Reference proteome</keyword>
<reference evidence="1 2" key="1">
    <citation type="submission" date="2023-07" db="EMBL/GenBank/DDBJ databases">
        <title>Sequencing the genomes of 1000 actinobacteria strains.</title>
        <authorList>
            <person name="Klenk H.-P."/>
        </authorList>
    </citation>
    <scope>NUCLEOTIDE SEQUENCE [LARGE SCALE GENOMIC DNA]</scope>
    <source>
        <strain evidence="1 2">DSM 44109</strain>
    </source>
</reference>
<name>A0ABT9R761_9ACTN</name>
<accession>A0ABT9R761</accession>
<evidence type="ECO:0000313" key="1">
    <source>
        <dbReference type="EMBL" id="MDP9864711.1"/>
    </source>
</evidence>
<gene>
    <name evidence="1" type="ORF">J2S55_003977</name>
</gene>
<proteinExistence type="predicted"/>
<comment type="caution">
    <text evidence="1">The sequence shown here is derived from an EMBL/GenBank/DDBJ whole genome shotgun (WGS) entry which is preliminary data.</text>
</comment>
<sequence length="81" mass="8702">MVSVLWSFTPAVVHYVEHPTAGETGNLAGRFRAQVLDVLRVDDGRITAIASFEPRHFAAFGLPLACCERGIPVARGGPGLR</sequence>
<protein>
    <submittedName>
        <fullName evidence="1">Crotonobetainyl-CoA:carnitine CoA-transferase CaiB-like acyl-CoA transferase</fullName>
    </submittedName>
</protein>
<dbReference type="EMBL" id="JAUSRB010000002">
    <property type="protein sequence ID" value="MDP9864711.1"/>
    <property type="molecule type" value="Genomic_DNA"/>
</dbReference>
<dbReference type="Proteomes" id="UP001230426">
    <property type="component" value="Unassembled WGS sequence"/>
</dbReference>
<evidence type="ECO:0000313" key="2">
    <source>
        <dbReference type="Proteomes" id="UP001230426"/>
    </source>
</evidence>
<organism evidence="1 2">
    <name type="scientific">Streptosporangium brasiliense</name>
    <dbReference type="NCBI Taxonomy" id="47480"/>
    <lineage>
        <taxon>Bacteria</taxon>
        <taxon>Bacillati</taxon>
        <taxon>Actinomycetota</taxon>
        <taxon>Actinomycetes</taxon>
        <taxon>Streptosporangiales</taxon>
        <taxon>Streptosporangiaceae</taxon>
        <taxon>Streptosporangium</taxon>
    </lineage>
</organism>
<dbReference type="RefSeq" id="WP_306863027.1">
    <property type="nucleotide sequence ID" value="NZ_JAUSRB010000002.1"/>
</dbReference>